<dbReference type="Proteomes" id="UP000238176">
    <property type="component" value="Unassembled WGS sequence"/>
</dbReference>
<dbReference type="InterPro" id="IPR011990">
    <property type="entry name" value="TPR-like_helical_dom_sf"/>
</dbReference>
<proteinExistence type="inferred from homology"/>
<dbReference type="InterPro" id="IPR005158">
    <property type="entry name" value="BTAD"/>
</dbReference>
<dbReference type="SMART" id="SM00028">
    <property type="entry name" value="TPR"/>
    <property type="match status" value="7"/>
</dbReference>
<evidence type="ECO:0000313" key="9">
    <source>
        <dbReference type="Proteomes" id="UP000238176"/>
    </source>
</evidence>
<dbReference type="Gene3D" id="1.25.40.10">
    <property type="entry name" value="Tetratricopeptide repeat domain"/>
    <property type="match status" value="2"/>
</dbReference>
<dbReference type="EMBL" id="PVTJ01000011">
    <property type="protein sequence ID" value="PRY55957.1"/>
    <property type="molecule type" value="Genomic_DNA"/>
</dbReference>
<keyword evidence="5" id="KW-0802">TPR repeat</keyword>
<feature type="domain" description="OmpR/PhoB-type" evidence="6">
    <location>
        <begin position="20"/>
        <end position="96"/>
    </location>
</feature>
<dbReference type="SUPFAM" id="SSF52540">
    <property type="entry name" value="P-loop containing nucleoside triphosphate hydrolases"/>
    <property type="match status" value="1"/>
</dbReference>
<evidence type="ECO:0000256" key="2">
    <source>
        <dbReference type="ARBA" id="ARBA00023015"/>
    </source>
</evidence>
<keyword evidence="9" id="KW-1185">Reference proteome</keyword>
<dbReference type="SMART" id="SM01043">
    <property type="entry name" value="BTAD"/>
    <property type="match status" value="1"/>
</dbReference>
<comment type="caution">
    <text evidence="8">The sequence shown here is derived from an EMBL/GenBank/DDBJ whole genome shotgun (WGS) entry which is preliminary data.</text>
</comment>
<sequence>MAATTVRFRVLGPMELVVDGRSATPAGFKPRALLALLLVGANRMCERDWLIDQLWAGRPPNGAPATLRAYVYQIRKRLLRLGVGAVLHSRDGGYLLEAAAGTVDALRFEALSAQGRAALRGGALEEAVTAFREGLALWRGTAFTGIDVPAVRDRARQLDELRLEATEQCLGAELDTGAAVAVSELEHLAAAHPLREGLWRLLMLALYRTGRQGEALEAFRRLHRLLDTELGVKPSPEVELLHRRILDSDPGLQRPAPATAPAAVTVRTLPRQLPAAPAHFTGREAQLYELNGLLEAGTAAVAAVTGTAGVGKTSFALHWAHQVSDRFPDGQLYVNLRGFDPVGQPVAPGEAVRALLSALGTAPEAVPGDLDAQIGLYRSLVADKRILLVLDNARDAAQVRPLLPGGRGTAAVVTSRDKLSGLVAQGARPIGLRPLGSAEAGLFLERRLRRRRTAAEPEAAAQIADLCTGLPLALAVVTARAAGNPHFALAALAAELREAARRLDALADPDPAADVRAVFSWSYRALSPGAARMFRLLGTHPGPDFTAAAAASLAGTSAAQAQRLLTELAHATLVFEASPGRFAFHDLLRAYAAELAEADGEREEAVLRILDHYLHTAAAGLRLINPIQDRVATAPARPGTAPEALEDGRAAMAWFAAEHAVLLAAVEHAAASGHDGHCWRLAWTVSDYLHRSGHWHDLEACWERVYAFVEPLGDHGVLSRVQRRLAFAHTLLDHFEEADELLDRALERCRRPGYEIDEGHVHQLRGYVWRRQGRGDAALECNRRALELYRSAGHLGGEAIALNSIGWHLATVDEEYEEALADCEAALKLAESAGDLAGQAAARDSLGYIYRKLDRYEEALAHHRRSVDLNREAGLRSGEAAALTGLGEVLLETGDRGGARKAWAQALAVFEDLGHPEAERIRGRLAELG</sequence>
<name>A0A2T0UDR8_9ACTN</name>
<dbReference type="InterPro" id="IPR016032">
    <property type="entry name" value="Sig_transdc_resp-reg_C-effctor"/>
</dbReference>
<dbReference type="SMART" id="SM00862">
    <property type="entry name" value="Trans_reg_C"/>
    <property type="match status" value="1"/>
</dbReference>
<dbReference type="InterPro" id="IPR001867">
    <property type="entry name" value="OmpR/PhoB-type_DNA-bd"/>
</dbReference>
<evidence type="ECO:0000256" key="5">
    <source>
        <dbReference type="PROSITE-ProRule" id="PRU00339"/>
    </source>
</evidence>
<dbReference type="CDD" id="cd15831">
    <property type="entry name" value="BTAD"/>
    <property type="match status" value="1"/>
</dbReference>
<evidence type="ECO:0000256" key="4">
    <source>
        <dbReference type="ARBA" id="ARBA00023163"/>
    </source>
</evidence>
<dbReference type="GO" id="GO:0006355">
    <property type="term" value="P:regulation of DNA-templated transcription"/>
    <property type="evidence" value="ECO:0007669"/>
    <property type="project" value="InterPro"/>
</dbReference>
<dbReference type="Pfam" id="PF13424">
    <property type="entry name" value="TPR_12"/>
    <property type="match status" value="1"/>
</dbReference>
<organism evidence="8 9">
    <name type="scientific">Glycomyces artemisiae</name>
    <dbReference type="NCBI Taxonomy" id="1076443"/>
    <lineage>
        <taxon>Bacteria</taxon>
        <taxon>Bacillati</taxon>
        <taxon>Actinomycetota</taxon>
        <taxon>Actinomycetes</taxon>
        <taxon>Glycomycetales</taxon>
        <taxon>Glycomycetaceae</taxon>
        <taxon>Glycomyces</taxon>
    </lineage>
</organism>
<feature type="repeat" description="TPR" evidence="5">
    <location>
        <begin position="840"/>
        <end position="873"/>
    </location>
</feature>
<protein>
    <submittedName>
        <fullName evidence="8">DNA-binding SARP family transcriptional activator</fullName>
    </submittedName>
</protein>
<dbReference type="InterPro" id="IPR027417">
    <property type="entry name" value="P-loop_NTPase"/>
</dbReference>
<evidence type="ECO:0000256" key="3">
    <source>
        <dbReference type="ARBA" id="ARBA00023125"/>
    </source>
</evidence>
<keyword evidence="4" id="KW-0804">Transcription</keyword>
<dbReference type="PANTHER" id="PTHR35807:SF1">
    <property type="entry name" value="TRANSCRIPTIONAL REGULATOR REDD"/>
    <property type="match status" value="1"/>
</dbReference>
<dbReference type="GO" id="GO:0000160">
    <property type="term" value="P:phosphorelay signal transduction system"/>
    <property type="evidence" value="ECO:0007669"/>
    <property type="project" value="InterPro"/>
</dbReference>
<evidence type="ECO:0000259" key="6">
    <source>
        <dbReference type="SMART" id="SM00862"/>
    </source>
</evidence>
<accession>A0A2T0UDR8</accession>
<dbReference type="Gene3D" id="1.10.10.10">
    <property type="entry name" value="Winged helix-like DNA-binding domain superfamily/Winged helix DNA-binding domain"/>
    <property type="match status" value="1"/>
</dbReference>
<dbReference type="AlphaFoldDB" id="A0A2T0UDR8"/>
<evidence type="ECO:0000259" key="7">
    <source>
        <dbReference type="SMART" id="SM01043"/>
    </source>
</evidence>
<comment type="similarity">
    <text evidence="1">Belongs to the AfsR/DnrI/RedD regulatory family.</text>
</comment>
<dbReference type="GO" id="GO:0043531">
    <property type="term" value="F:ADP binding"/>
    <property type="evidence" value="ECO:0007669"/>
    <property type="project" value="InterPro"/>
</dbReference>
<gene>
    <name evidence="8" type="ORF">B0I28_11163</name>
</gene>
<dbReference type="PANTHER" id="PTHR35807">
    <property type="entry name" value="TRANSCRIPTIONAL REGULATOR REDD-RELATED"/>
    <property type="match status" value="1"/>
</dbReference>
<dbReference type="PROSITE" id="PS50005">
    <property type="entry name" value="TPR"/>
    <property type="match status" value="1"/>
</dbReference>
<dbReference type="SUPFAM" id="SSF46894">
    <property type="entry name" value="C-terminal effector domain of the bipartite response regulators"/>
    <property type="match status" value="1"/>
</dbReference>
<reference evidence="8 9" key="1">
    <citation type="submission" date="2018-03" db="EMBL/GenBank/DDBJ databases">
        <title>Genomic Encyclopedia of Type Strains, Phase III (KMG-III): the genomes of soil and plant-associated and newly described type strains.</title>
        <authorList>
            <person name="Whitman W."/>
        </authorList>
    </citation>
    <scope>NUCLEOTIDE SEQUENCE [LARGE SCALE GENOMIC DNA]</scope>
    <source>
        <strain evidence="8 9">CGMCC 4.7067</strain>
    </source>
</reference>
<dbReference type="InterPro" id="IPR036388">
    <property type="entry name" value="WH-like_DNA-bd_sf"/>
</dbReference>
<dbReference type="GO" id="GO:0003677">
    <property type="term" value="F:DNA binding"/>
    <property type="evidence" value="ECO:0007669"/>
    <property type="project" value="UniProtKB-KW"/>
</dbReference>
<feature type="domain" description="Bacterial transcriptional activator" evidence="7">
    <location>
        <begin position="103"/>
        <end position="246"/>
    </location>
</feature>
<dbReference type="InterPro" id="IPR019734">
    <property type="entry name" value="TPR_rpt"/>
</dbReference>
<evidence type="ECO:0000256" key="1">
    <source>
        <dbReference type="ARBA" id="ARBA00005820"/>
    </source>
</evidence>
<keyword evidence="2" id="KW-0805">Transcription regulation</keyword>
<dbReference type="PRINTS" id="PR00364">
    <property type="entry name" value="DISEASERSIST"/>
</dbReference>
<evidence type="ECO:0000313" key="8">
    <source>
        <dbReference type="EMBL" id="PRY55957.1"/>
    </source>
</evidence>
<dbReference type="InterPro" id="IPR051677">
    <property type="entry name" value="AfsR-DnrI-RedD_regulator"/>
</dbReference>
<keyword evidence="3 8" id="KW-0238">DNA-binding</keyword>
<dbReference type="Pfam" id="PF03704">
    <property type="entry name" value="BTAD"/>
    <property type="match status" value="1"/>
</dbReference>
<dbReference type="Gene3D" id="3.40.50.300">
    <property type="entry name" value="P-loop containing nucleotide triphosphate hydrolases"/>
    <property type="match status" value="1"/>
</dbReference>
<dbReference type="SUPFAM" id="SSF48452">
    <property type="entry name" value="TPR-like"/>
    <property type="match status" value="2"/>
</dbReference>